<dbReference type="OrthoDB" id="366214at2759"/>
<feature type="compositionally biased region" description="Basic and acidic residues" evidence="6">
    <location>
        <begin position="276"/>
        <end position="334"/>
    </location>
</feature>
<dbReference type="Proteomes" id="UP000094236">
    <property type="component" value="Unassembled WGS sequence"/>
</dbReference>
<dbReference type="GO" id="GO:0003735">
    <property type="term" value="F:structural constituent of ribosome"/>
    <property type="evidence" value="ECO:0007669"/>
    <property type="project" value="InterPro"/>
</dbReference>
<protein>
    <recommendedName>
        <fullName evidence="4">Small ribosomal subunit protein uS10m</fullName>
    </recommendedName>
    <alternativeName>
        <fullName evidence="5">37S ribosomal protein S10, mitochondrial</fullName>
    </alternativeName>
</protein>
<dbReference type="GO" id="GO:0005840">
    <property type="term" value="C:ribosome"/>
    <property type="evidence" value="ECO:0007669"/>
    <property type="project" value="UniProtKB-KW"/>
</dbReference>
<keyword evidence="3" id="KW-0687">Ribonucleoprotein</keyword>
<dbReference type="SMART" id="SM01403">
    <property type="entry name" value="Ribosomal_S10"/>
    <property type="match status" value="1"/>
</dbReference>
<dbReference type="GO" id="GO:1990904">
    <property type="term" value="C:ribonucleoprotein complex"/>
    <property type="evidence" value="ECO:0007669"/>
    <property type="project" value="UniProtKB-KW"/>
</dbReference>
<dbReference type="Pfam" id="PF00338">
    <property type="entry name" value="Ribosomal_S10"/>
    <property type="match status" value="1"/>
</dbReference>
<organism evidence="8 9">
    <name type="scientific">Pachysolen tannophilus NRRL Y-2460</name>
    <dbReference type="NCBI Taxonomy" id="669874"/>
    <lineage>
        <taxon>Eukaryota</taxon>
        <taxon>Fungi</taxon>
        <taxon>Dikarya</taxon>
        <taxon>Ascomycota</taxon>
        <taxon>Saccharomycotina</taxon>
        <taxon>Pichiomycetes</taxon>
        <taxon>Pachysolenaceae</taxon>
        <taxon>Pachysolen</taxon>
    </lineage>
</organism>
<dbReference type="InterPro" id="IPR036838">
    <property type="entry name" value="Ribosomal_uS10_dom_sf"/>
</dbReference>
<sequence>MFQVRGLPVMSMNSTRSKRISLNLNSCWFSSSSLCLNNTNIEKEKKHKNDLANNLTARLLKNDGYNPMQLSDEKIVSDINKPLTINVEANYYAPLKNEVKYGDLKCEVTMRAFDSRNLEFFSDFALRAGYYLGLAITGPKPLPVRRERWTVIRSPFVHAKSKENFERRTHARLLRVWDSNPETIDLWLQYLNKHSVRGVGLKAHMYVQEEIDYSKKMDSFDAIQDENINSPNISHFSNTSNPMVADRVKELLNEPHFKRHFNKDPVENGNENTQKTMEEKIEPVVEDKKVETKQEAKSVAEPAEKVKDNQEHQDAKDAKDAKHSKDAKDPTNDN</sequence>
<dbReference type="InterPro" id="IPR027486">
    <property type="entry name" value="Ribosomal_uS10_dom"/>
</dbReference>
<evidence type="ECO:0000256" key="6">
    <source>
        <dbReference type="SAM" id="MobiDB-lite"/>
    </source>
</evidence>
<gene>
    <name evidence="8" type="ORF">PACTADRAFT_48753</name>
</gene>
<evidence type="ECO:0000256" key="3">
    <source>
        <dbReference type="ARBA" id="ARBA00023274"/>
    </source>
</evidence>
<dbReference type="FunFam" id="3.30.70.600:FF:000003">
    <property type="entry name" value="30S ribosomal protein S10"/>
    <property type="match status" value="1"/>
</dbReference>
<evidence type="ECO:0000256" key="4">
    <source>
        <dbReference type="ARBA" id="ARBA00035261"/>
    </source>
</evidence>
<evidence type="ECO:0000256" key="2">
    <source>
        <dbReference type="ARBA" id="ARBA00022980"/>
    </source>
</evidence>
<proteinExistence type="inferred from homology"/>
<evidence type="ECO:0000313" key="8">
    <source>
        <dbReference type="EMBL" id="ODV96968.1"/>
    </source>
</evidence>
<accession>A0A1E4TZ62</accession>
<feature type="domain" description="Small ribosomal subunit protein uS10" evidence="7">
    <location>
        <begin position="107"/>
        <end position="204"/>
    </location>
</feature>
<name>A0A1E4TZ62_PACTA</name>
<feature type="region of interest" description="Disordered" evidence="6">
    <location>
        <begin position="259"/>
        <end position="334"/>
    </location>
</feature>
<evidence type="ECO:0000256" key="1">
    <source>
        <dbReference type="ARBA" id="ARBA00007102"/>
    </source>
</evidence>
<dbReference type="HAMAP" id="MF_00508">
    <property type="entry name" value="Ribosomal_uS10"/>
    <property type="match status" value="1"/>
</dbReference>
<keyword evidence="2" id="KW-0689">Ribosomal protein</keyword>
<reference evidence="9" key="1">
    <citation type="submission" date="2016-05" db="EMBL/GenBank/DDBJ databases">
        <title>Comparative genomics of biotechnologically important yeasts.</title>
        <authorList>
            <consortium name="DOE Joint Genome Institute"/>
            <person name="Riley R."/>
            <person name="Haridas S."/>
            <person name="Wolfe K.H."/>
            <person name="Lopes M.R."/>
            <person name="Hittinger C.T."/>
            <person name="Goker M."/>
            <person name="Salamov A."/>
            <person name="Wisecaver J."/>
            <person name="Long T.M."/>
            <person name="Aerts A.L."/>
            <person name="Barry K."/>
            <person name="Choi C."/>
            <person name="Clum A."/>
            <person name="Coughlan A.Y."/>
            <person name="Deshpande S."/>
            <person name="Douglass A.P."/>
            <person name="Hanson S.J."/>
            <person name="Klenk H.-P."/>
            <person name="Labutti K."/>
            <person name="Lapidus A."/>
            <person name="Lindquist E."/>
            <person name="Lipzen A."/>
            <person name="Meier-Kolthoff J.P."/>
            <person name="Ohm R.A."/>
            <person name="Otillar R.P."/>
            <person name="Pangilinan J."/>
            <person name="Peng Y."/>
            <person name="Rokas A."/>
            <person name="Rosa C.A."/>
            <person name="Scheuner C."/>
            <person name="Sibirny A.A."/>
            <person name="Slot J.C."/>
            <person name="Stielow J.B."/>
            <person name="Sun H."/>
            <person name="Kurtzman C.P."/>
            <person name="Blackwell M."/>
            <person name="Grigoriev I.V."/>
            <person name="Jeffries T.W."/>
        </authorList>
    </citation>
    <scope>NUCLEOTIDE SEQUENCE [LARGE SCALE GENOMIC DNA]</scope>
    <source>
        <strain evidence="9">NRRL Y-2460</strain>
    </source>
</reference>
<dbReference type="PANTHER" id="PTHR11700">
    <property type="entry name" value="30S RIBOSOMAL PROTEIN S10 FAMILY MEMBER"/>
    <property type="match status" value="1"/>
</dbReference>
<dbReference type="AlphaFoldDB" id="A0A1E4TZ62"/>
<dbReference type="InterPro" id="IPR001848">
    <property type="entry name" value="Ribosomal_uS10"/>
</dbReference>
<comment type="similarity">
    <text evidence="1">Belongs to the universal ribosomal protein uS10 family.</text>
</comment>
<dbReference type="EMBL" id="KV454012">
    <property type="protein sequence ID" value="ODV96968.1"/>
    <property type="molecule type" value="Genomic_DNA"/>
</dbReference>
<evidence type="ECO:0000259" key="7">
    <source>
        <dbReference type="SMART" id="SM01403"/>
    </source>
</evidence>
<dbReference type="NCBIfam" id="TIGR01049">
    <property type="entry name" value="rpsJ_bact"/>
    <property type="match status" value="1"/>
</dbReference>
<dbReference type="SUPFAM" id="SSF54999">
    <property type="entry name" value="Ribosomal protein S10"/>
    <property type="match status" value="1"/>
</dbReference>
<evidence type="ECO:0000256" key="5">
    <source>
        <dbReference type="ARBA" id="ARBA00042916"/>
    </source>
</evidence>
<dbReference type="GO" id="GO:0006412">
    <property type="term" value="P:translation"/>
    <property type="evidence" value="ECO:0007669"/>
    <property type="project" value="InterPro"/>
</dbReference>
<dbReference type="Gene3D" id="3.30.70.600">
    <property type="entry name" value="Ribosomal protein S10 domain"/>
    <property type="match status" value="1"/>
</dbReference>
<dbReference type="STRING" id="669874.A0A1E4TZ62"/>
<evidence type="ECO:0000313" key="9">
    <source>
        <dbReference type="Proteomes" id="UP000094236"/>
    </source>
</evidence>
<dbReference type="PRINTS" id="PR00971">
    <property type="entry name" value="RIBOSOMALS10"/>
</dbReference>
<keyword evidence="9" id="KW-1185">Reference proteome</keyword>